<evidence type="ECO:0000313" key="2">
    <source>
        <dbReference type="EMBL" id="KAJ1167180.1"/>
    </source>
</evidence>
<sequence>MELPHGTQLRVVTSGVLFVPHLGAWRRSTVQSQGGSWCGDRQPAQQRAALGSSREEEDAGKHPDLVEQQ</sequence>
<evidence type="ECO:0000313" key="3">
    <source>
        <dbReference type="Proteomes" id="UP001066276"/>
    </source>
</evidence>
<feature type="region of interest" description="Disordered" evidence="1">
    <location>
        <begin position="31"/>
        <end position="69"/>
    </location>
</feature>
<name>A0AAV7SSV7_PLEWA</name>
<dbReference type="AlphaFoldDB" id="A0AAV7SSV7"/>
<organism evidence="2 3">
    <name type="scientific">Pleurodeles waltl</name>
    <name type="common">Iberian ribbed newt</name>
    <dbReference type="NCBI Taxonomy" id="8319"/>
    <lineage>
        <taxon>Eukaryota</taxon>
        <taxon>Metazoa</taxon>
        <taxon>Chordata</taxon>
        <taxon>Craniata</taxon>
        <taxon>Vertebrata</taxon>
        <taxon>Euteleostomi</taxon>
        <taxon>Amphibia</taxon>
        <taxon>Batrachia</taxon>
        <taxon>Caudata</taxon>
        <taxon>Salamandroidea</taxon>
        <taxon>Salamandridae</taxon>
        <taxon>Pleurodelinae</taxon>
        <taxon>Pleurodeles</taxon>
    </lineage>
</organism>
<protein>
    <submittedName>
        <fullName evidence="2">Uncharacterized protein</fullName>
    </submittedName>
</protein>
<comment type="caution">
    <text evidence="2">The sequence shown here is derived from an EMBL/GenBank/DDBJ whole genome shotgun (WGS) entry which is preliminary data.</text>
</comment>
<gene>
    <name evidence="2" type="ORF">NDU88_007573</name>
</gene>
<dbReference type="EMBL" id="JANPWB010000008">
    <property type="protein sequence ID" value="KAJ1167180.1"/>
    <property type="molecule type" value="Genomic_DNA"/>
</dbReference>
<feature type="compositionally biased region" description="Basic and acidic residues" evidence="1">
    <location>
        <begin position="59"/>
        <end position="69"/>
    </location>
</feature>
<dbReference type="Proteomes" id="UP001066276">
    <property type="component" value="Chromosome 4_2"/>
</dbReference>
<reference evidence="2" key="1">
    <citation type="journal article" date="2022" name="bioRxiv">
        <title>Sequencing and chromosome-scale assembly of the giantPleurodeles waltlgenome.</title>
        <authorList>
            <person name="Brown T."/>
            <person name="Elewa A."/>
            <person name="Iarovenko S."/>
            <person name="Subramanian E."/>
            <person name="Araus A.J."/>
            <person name="Petzold A."/>
            <person name="Susuki M."/>
            <person name="Suzuki K.-i.T."/>
            <person name="Hayashi T."/>
            <person name="Toyoda A."/>
            <person name="Oliveira C."/>
            <person name="Osipova E."/>
            <person name="Leigh N.D."/>
            <person name="Simon A."/>
            <person name="Yun M.H."/>
        </authorList>
    </citation>
    <scope>NUCLEOTIDE SEQUENCE</scope>
    <source>
        <strain evidence="2">20211129_DDA</strain>
        <tissue evidence="2">Liver</tissue>
    </source>
</reference>
<evidence type="ECO:0000256" key="1">
    <source>
        <dbReference type="SAM" id="MobiDB-lite"/>
    </source>
</evidence>
<proteinExistence type="predicted"/>
<accession>A0AAV7SSV7</accession>
<keyword evidence="3" id="KW-1185">Reference proteome</keyword>